<comment type="caution">
    <text evidence="3">The sequence shown here is derived from an EMBL/GenBank/DDBJ whole genome shotgun (WGS) entry which is preliminary data.</text>
</comment>
<evidence type="ECO:0000259" key="2">
    <source>
        <dbReference type="PROSITE" id="PS51762"/>
    </source>
</evidence>
<dbReference type="Proteomes" id="UP000320762">
    <property type="component" value="Unassembled WGS sequence"/>
</dbReference>
<dbReference type="GO" id="GO:0009251">
    <property type="term" value="P:glucan catabolic process"/>
    <property type="evidence" value="ECO:0007669"/>
    <property type="project" value="TreeGrafter"/>
</dbReference>
<dbReference type="AlphaFoldDB" id="A0A550BWL6"/>
<feature type="signal peptide" evidence="1">
    <location>
        <begin position="1"/>
        <end position="21"/>
    </location>
</feature>
<dbReference type="InterPro" id="IPR050546">
    <property type="entry name" value="Glycosyl_Hydrlase_16"/>
</dbReference>
<keyword evidence="3" id="KW-0378">Hydrolase</keyword>
<dbReference type="PANTHER" id="PTHR10963">
    <property type="entry name" value="GLYCOSYL HYDROLASE-RELATED"/>
    <property type="match status" value="1"/>
</dbReference>
<name>A0A550BWL6_9AGAR</name>
<dbReference type="PANTHER" id="PTHR10963:SF24">
    <property type="entry name" value="GLYCOSIDASE C21B10.07-RELATED"/>
    <property type="match status" value="1"/>
</dbReference>
<evidence type="ECO:0000313" key="3">
    <source>
        <dbReference type="EMBL" id="TRM56939.1"/>
    </source>
</evidence>
<dbReference type="InterPro" id="IPR000757">
    <property type="entry name" value="Beta-glucanase-like"/>
</dbReference>
<reference evidence="3 4" key="1">
    <citation type="journal article" date="2019" name="New Phytol.">
        <title>Comparative genomics reveals unique wood-decay strategies and fruiting body development in the Schizophyllaceae.</title>
        <authorList>
            <person name="Almasi E."/>
            <person name="Sahu N."/>
            <person name="Krizsan K."/>
            <person name="Balint B."/>
            <person name="Kovacs G.M."/>
            <person name="Kiss B."/>
            <person name="Cseklye J."/>
            <person name="Drula E."/>
            <person name="Henrissat B."/>
            <person name="Nagy I."/>
            <person name="Chovatia M."/>
            <person name="Adam C."/>
            <person name="LaButti K."/>
            <person name="Lipzen A."/>
            <person name="Riley R."/>
            <person name="Grigoriev I.V."/>
            <person name="Nagy L.G."/>
        </authorList>
    </citation>
    <scope>NUCLEOTIDE SEQUENCE [LARGE SCALE GENOMIC DNA]</scope>
    <source>
        <strain evidence="3 4">NL-1724</strain>
    </source>
</reference>
<feature type="domain" description="GH16" evidence="2">
    <location>
        <begin position="17"/>
        <end position="287"/>
    </location>
</feature>
<proteinExistence type="predicted"/>
<sequence length="356" mass="38030">MSARIFTAAASLLPLLAPTAASSYDLVKEYSGDSFFDGWSFYGNFDNLTNGDATFLSSDENKDAQLAYVDSSTSHAIIKVDNTTNVPFNEKRNTIRIASEDRYDIGSVFVADMYHVPYGCSVWPAWWSQAPDWPTGGEIDTFEGVNMVTMNQMALHTEEGCTQNSPSQSSTLVNSTDCNYQANENEGCVVTDPETQSYGEAFAKAGGGVWVTEFAETGISIWFYQRSDVPDAISSNSSSIDTSSLGTPVANWPTGGCDIDTYFEAQSLIFDITLCGDFAGADNVFAETCTGYCYEDYVVGDGSAYNNAYFDIASVRVYGASGTNVVVGGDSAAAPNAEWGLGSLLTAAGLLLGVAL</sequence>
<feature type="chain" id="PRO_5021848725" evidence="1">
    <location>
        <begin position="22"/>
        <end position="356"/>
    </location>
</feature>
<dbReference type="Pfam" id="PF26113">
    <property type="entry name" value="GH16_XgeA"/>
    <property type="match status" value="1"/>
</dbReference>
<evidence type="ECO:0000313" key="4">
    <source>
        <dbReference type="Proteomes" id="UP000320762"/>
    </source>
</evidence>
<keyword evidence="4" id="KW-1185">Reference proteome</keyword>
<dbReference type="PROSITE" id="PS51762">
    <property type="entry name" value="GH16_2"/>
    <property type="match status" value="1"/>
</dbReference>
<evidence type="ECO:0000256" key="1">
    <source>
        <dbReference type="SAM" id="SignalP"/>
    </source>
</evidence>
<protein>
    <submittedName>
        <fullName evidence="3">Glycoside hydrolase family 16 protein</fullName>
    </submittedName>
</protein>
<dbReference type="CDD" id="cd02181">
    <property type="entry name" value="GH16_fungal_Lam16A_glucanase"/>
    <property type="match status" value="1"/>
</dbReference>
<dbReference type="GO" id="GO:0004553">
    <property type="term" value="F:hydrolase activity, hydrolyzing O-glycosyl compounds"/>
    <property type="evidence" value="ECO:0007669"/>
    <property type="project" value="InterPro"/>
</dbReference>
<dbReference type="OrthoDB" id="192832at2759"/>
<dbReference type="FunFam" id="2.60.120.200:FF:000179">
    <property type="entry name" value="Unplaced genomic scaffold supercont1.19, whole genome shotgun sequence"/>
    <property type="match status" value="1"/>
</dbReference>
<organism evidence="3 4">
    <name type="scientific">Schizophyllum amplum</name>
    <dbReference type="NCBI Taxonomy" id="97359"/>
    <lineage>
        <taxon>Eukaryota</taxon>
        <taxon>Fungi</taxon>
        <taxon>Dikarya</taxon>
        <taxon>Basidiomycota</taxon>
        <taxon>Agaricomycotina</taxon>
        <taxon>Agaricomycetes</taxon>
        <taxon>Agaricomycetidae</taxon>
        <taxon>Agaricales</taxon>
        <taxon>Schizophyllaceae</taxon>
        <taxon>Schizophyllum</taxon>
    </lineage>
</organism>
<gene>
    <name evidence="3" type="ORF">BD626DRAFT_412806</name>
</gene>
<dbReference type="InterPro" id="IPR013320">
    <property type="entry name" value="ConA-like_dom_sf"/>
</dbReference>
<keyword evidence="1" id="KW-0732">Signal</keyword>
<accession>A0A550BWL6</accession>
<dbReference type="Gene3D" id="2.60.120.200">
    <property type="match status" value="1"/>
</dbReference>
<dbReference type="SUPFAM" id="SSF49899">
    <property type="entry name" value="Concanavalin A-like lectins/glucanases"/>
    <property type="match status" value="1"/>
</dbReference>
<dbReference type="STRING" id="97359.A0A550BWL6"/>
<dbReference type="EMBL" id="VDMD01000055">
    <property type="protein sequence ID" value="TRM56939.1"/>
    <property type="molecule type" value="Genomic_DNA"/>
</dbReference>